<dbReference type="RefSeq" id="WP_331210113.1">
    <property type="nucleotide sequence ID" value="NZ_JAZGQL010000020.1"/>
</dbReference>
<keyword evidence="2" id="KW-1185">Reference proteome</keyword>
<evidence type="ECO:0008006" key="3">
    <source>
        <dbReference type="Google" id="ProtNLM"/>
    </source>
</evidence>
<dbReference type="EMBL" id="JAZGQL010000020">
    <property type="protein sequence ID" value="MEE6309860.1"/>
    <property type="molecule type" value="Genomic_DNA"/>
</dbReference>
<reference evidence="1 2" key="1">
    <citation type="submission" date="2024-01" db="EMBL/GenBank/DDBJ databases">
        <title>Genome insights into Plantactinospora veratri sp. nov.</title>
        <authorList>
            <person name="Wang L."/>
        </authorList>
    </citation>
    <scope>NUCLEOTIDE SEQUENCE [LARGE SCALE GENOMIC DNA]</scope>
    <source>
        <strain evidence="1 2">NEAU-FHS4</strain>
    </source>
</reference>
<protein>
    <recommendedName>
        <fullName evidence="3">PAS domain-containing protein</fullName>
    </recommendedName>
</protein>
<accession>A0ABU7SIV1</accession>
<organism evidence="1 2">
    <name type="scientific">Plantactinospora veratri</name>
    <dbReference type="NCBI Taxonomy" id="1436122"/>
    <lineage>
        <taxon>Bacteria</taxon>
        <taxon>Bacillati</taxon>
        <taxon>Actinomycetota</taxon>
        <taxon>Actinomycetes</taxon>
        <taxon>Micromonosporales</taxon>
        <taxon>Micromonosporaceae</taxon>
        <taxon>Plantactinospora</taxon>
    </lineage>
</organism>
<dbReference type="Proteomes" id="UP001339911">
    <property type="component" value="Unassembled WGS sequence"/>
</dbReference>
<evidence type="ECO:0000313" key="2">
    <source>
        <dbReference type="Proteomes" id="UP001339911"/>
    </source>
</evidence>
<sequence length="165" mass="17243">MAHVELSISEAFPTPATPSLGHGSTGFDDADGRGHLDGLTRWSETVSTAAEPCLLIDRETTIAAVSPSCCRLLGLGTPLDALGLPLLGSELRLLDFTAARGELTEQEVEKIPPLLALHSGRLARGLLRVRCAEAEGPEATTVDAIATPILTDGRVAGSLTFFAEV</sequence>
<comment type="caution">
    <text evidence="1">The sequence shown here is derived from an EMBL/GenBank/DDBJ whole genome shotgun (WGS) entry which is preliminary data.</text>
</comment>
<evidence type="ECO:0000313" key="1">
    <source>
        <dbReference type="EMBL" id="MEE6309860.1"/>
    </source>
</evidence>
<gene>
    <name evidence="1" type="ORF">V1634_23780</name>
</gene>
<name>A0ABU7SIV1_9ACTN</name>
<proteinExistence type="predicted"/>